<dbReference type="Proteomes" id="UP000430202">
    <property type="component" value="Unassembled WGS sequence"/>
</dbReference>
<keyword evidence="2" id="KW-1185">Reference proteome</keyword>
<protein>
    <submittedName>
        <fullName evidence="1">Uncharacterized protein</fullName>
    </submittedName>
</protein>
<sequence length="187" mass="21758">MKSIYLICLISITFSTSLFGQKLLAEVGNERNIYIIHYGQIPTFEYDSVTTLFKKGGLDKGWKCSRMIDKMLKKMSKDEIKGDAIIFTSENMNDALVINFREKELAKPTVELEKIGDVYLMYLEQRPLFEMEFVMAIESPKVIKNWRTSTLRKIMLKKALSSNRKFNVLHFKEDDLWQADSYITGVD</sequence>
<reference evidence="1 2" key="1">
    <citation type="submission" date="2019-10" db="EMBL/GenBank/DDBJ databases">
        <authorList>
            <person name="Karimi E."/>
        </authorList>
    </citation>
    <scope>NUCLEOTIDE SEQUENCE [LARGE SCALE GENOMIC DNA]</scope>
    <source>
        <strain evidence="1">Maribacter sp. 151</strain>
    </source>
</reference>
<proteinExistence type="predicted"/>
<evidence type="ECO:0000313" key="1">
    <source>
        <dbReference type="EMBL" id="VXB55805.1"/>
    </source>
</evidence>
<organism evidence="1 2">
    <name type="scientific">Maribacter litoralis</name>
    <dbReference type="NCBI Taxonomy" id="2059726"/>
    <lineage>
        <taxon>Bacteria</taxon>
        <taxon>Pseudomonadati</taxon>
        <taxon>Bacteroidota</taxon>
        <taxon>Flavobacteriia</taxon>
        <taxon>Flavobacteriales</taxon>
        <taxon>Flavobacteriaceae</taxon>
        <taxon>Maribacter</taxon>
    </lineage>
</organism>
<evidence type="ECO:0000313" key="2">
    <source>
        <dbReference type="Proteomes" id="UP000430202"/>
    </source>
</evidence>
<dbReference type="EMBL" id="CABWLR010000003">
    <property type="protein sequence ID" value="VXB55805.1"/>
    <property type="molecule type" value="Genomic_DNA"/>
</dbReference>
<dbReference type="AlphaFoldDB" id="A0A653RQ92"/>
<name>A0A653RQ92_9FLAO</name>
<dbReference type="RefSeq" id="WP_159302692.1">
    <property type="nucleotide sequence ID" value="NZ_LR733271.1"/>
</dbReference>
<accession>A0A653RQ92</accession>
<gene>
    <name evidence="1" type="ORF">MARI151_30001</name>
</gene>